<feature type="region of interest" description="Disordered" evidence="1">
    <location>
        <begin position="126"/>
        <end position="158"/>
    </location>
</feature>
<reference evidence="3 4" key="1">
    <citation type="submission" date="2016-10" db="EMBL/GenBank/DDBJ databases">
        <authorList>
            <person name="de Groot N.N."/>
        </authorList>
    </citation>
    <scope>NUCLEOTIDE SEQUENCE [LARGE SCALE GENOMIC DNA]</scope>
    <source>
        <strain evidence="3 4">LMG 2247</strain>
    </source>
</reference>
<sequence length="349" mass="35595">MSTQSTSGQSFPAPCKRCGGALYQPADLCPYCGAPHPLAAPAHARFPGADGPLHRPVAADGHGEPATPNLASPDTPIPPLSHLPLGTPVGSRWLLTRGLIALGVLILAYGAYSLLGDHHTAPAAYDEQDTKSTTGTIAPYTPQPAANGAAGAHAANRSAATPPAVVQPVVVPHYRDLAESLHAARAHEDAHDLSGAQAAVNAAFLMEPDSADAKTIQQELTPLEQRRDAALQTAQVCIKDHLWNCVAHSASDALAIDNGSPEAKTLLQQAIVQTGWAPLGSHNTPVARNAQVPQPPPSSQAAPFVTAKPAAPAPGSLDAQARAIAQSGWRNAPAAGTAATPASGAPPAH</sequence>
<keyword evidence="2" id="KW-1133">Transmembrane helix</keyword>
<gene>
    <name evidence="3" type="ORF">SAMN05216466_114122</name>
</gene>
<dbReference type="Proteomes" id="UP000199706">
    <property type="component" value="Unassembled WGS sequence"/>
</dbReference>
<dbReference type="AlphaFoldDB" id="A0A1G8G4D7"/>
<evidence type="ECO:0000313" key="3">
    <source>
        <dbReference type="EMBL" id="SDH89116.1"/>
    </source>
</evidence>
<name>A0A1G8G4D7_9BURK</name>
<evidence type="ECO:0000256" key="1">
    <source>
        <dbReference type="SAM" id="MobiDB-lite"/>
    </source>
</evidence>
<proteinExistence type="predicted"/>
<evidence type="ECO:0008006" key="5">
    <source>
        <dbReference type="Google" id="ProtNLM"/>
    </source>
</evidence>
<protein>
    <recommendedName>
        <fullName evidence="5">Zinc ribbon domain-containing protein</fullName>
    </recommendedName>
</protein>
<feature type="transmembrane region" description="Helical" evidence="2">
    <location>
        <begin position="94"/>
        <end position="115"/>
    </location>
</feature>
<feature type="compositionally biased region" description="Low complexity" evidence="1">
    <location>
        <begin position="145"/>
        <end position="158"/>
    </location>
</feature>
<feature type="region of interest" description="Disordered" evidence="1">
    <location>
        <begin position="282"/>
        <end position="349"/>
    </location>
</feature>
<evidence type="ECO:0000313" key="4">
    <source>
        <dbReference type="Proteomes" id="UP000199706"/>
    </source>
</evidence>
<accession>A0A1G8G4D7</accession>
<dbReference type="EMBL" id="FNCJ01000014">
    <property type="protein sequence ID" value="SDH89116.1"/>
    <property type="molecule type" value="Genomic_DNA"/>
</dbReference>
<evidence type="ECO:0000256" key="2">
    <source>
        <dbReference type="SAM" id="Phobius"/>
    </source>
</evidence>
<dbReference type="OrthoDB" id="9004488at2"/>
<feature type="region of interest" description="Disordered" evidence="1">
    <location>
        <begin position="47"/>
        <end position="70"/>
    </location>
</feature>
<organism evidence="3 4">
    <name type="scientific">Paraburkholderia phenazinium</name>
    <dbReference type="NCBI Taxonomy" id="60549"/>
    <lineage>
        <taxon>Bacteria</taxon>
        <taxon>Pseudomonadati</taxon>
        <taxon>Pseudomonadota</taxon>
        <taxon>Betaproteobacteria</taxon>
        <taxon>Burkholderiales</taxon>
        <taxon>Burkholderiaceae</taxon>
        <taxon>Paraburkholderia</taxon>
    </lineage>
</organism>
<keyword evidence="2" id="KW-0472">Membrane</keyword>
<dbReference type="RefSeq" id="WP_143016673.1">
    <property type="nucleotide sequence ID" value="NZ_CADERL010000010.1"/>
</dbReference>
<keyword evidence="2" id="KW-0812">Transmembrane</keyword>
<feature type="compositionally biased region" description="Low complexity" evidence="1">
    <location>
        <begin position="332"/>
        <end position="349"/>
    </location>
</feature>